<dbReference type="AlphaFoldDB" id="A0A6G8RTE5"/>
<feature type="domain" description="NERD" evidence="2">
    <location>
        <begin position="40"/>
        <end position="157"/>
    </location>
</feature>
<keyword evidence="1" id="KW-1133">Transmembrane helix</keyword>
<keyword evidence="4" id="KW-1185">Reference proteome</keyword>
<dbReference type="Proteomes" id="UP000502297">
    <property type="component" value="Chromosome"/>
</dbReference>
<evidence type="ECO:0000259" key="2">
    <source>
        <dbReference type="PROSITE" id="PS50965"/>
    </source>
</evidence>
<reference evidence="3 4" key="1">
    <citation type="submission" date="2020-03" db="EMBL/GenBank/DDBJ databases">
        <authorList>
            <person name="Zhu W."/>
        </authorList>
    </citation>
    <scope>NUCLEOTIDE SEQUENCE [LARGE SCALE GENOMIC DNA]</scope>
    <source>
        <strain evidence="3 4">323-1</strain>
    </source>
</reference>
<dbReference type="PROSITE" id="PS50965">
    <property type="entry name" value="NERD"/>
    <property type="match status" value="1"/>
</dbReference>
<evidence type="ECO:0000313" key="4">
    <source>
        <dbReference type="Proteomes" id="UP000502297"/>
    </source>
</evidence>
<feature type="transmembrane region" description="Helical" evidence="1">
    <location>
        <begin position="18"/>
        <end position="35"/>
    </location>
</feature>
<dbReference type="EMBL" id="CP049801">
    <property type="protein sequence ID" value="QIO05184.1"/>
    <property type="molecule type" value="Genomic_DNA"/>
</dbReference>
<organism evidence="3 4">
    <name type="scientific">Acinetobacter shaoyimingii</name>
    <dbReference type="NCBI Taxonomy" id="2715164"/>
    <lineage>
        <taxon>Bacteria</taxon>
        <taxon>Pseudomonadati</taxon>
        <taxon>Pseudomonadota</taxon>
        <taxon>Gammaproteobacteria</taxon>
        <taxon>Moraxellales</taxon>
        <taxon>Moraxellaceae</taxon>
        <taxon>Acinetobacter</taxon>
    </lineage>
</organism>
<gene>
    <name evidence="3" type="ORF">G8E00_03990</name>
</gene>
<keyword evidence="1" id="KW-0812">Transmembrane</keyword>
<name>A0A6G8RTE5_9GAMM</name>
<dbReference type="Pfam" id="PF08378">
    <property type="entry name" value="NERD"/>
    <property type="match status" value="1"/>
</dbReference>
<proteinExistence type="predicted"/>
<dbReference type="KEGG" id="asha:G8E00_03990"/>
<evidence type="ECO:0000256" key="1">
    <source>
        <dbReference type="SAM" id="Phobius"/>
    </source>
</evidence>
<sequence>MNITMSQSLNIAGTITSQIWWMIPLFMIGFLFKVFKPLIKGKLGEFAVSTHVKLYLKEPYILLNDCTLPDESTGTTQIDHILLSPYGIFIIETKNYTGWIFGGERQKTWTQNIYKKSYKFQNPLHQNYKHSKVLEQILSDVVEAKYLHSIIVFMPDCEFKTQMPANVFRGAAWVDYVKTFQEPVISSIKLKRIQFRIEKEILEKSWKTNRQHVQNLKEKHQGSTSAPPPSL</sequence>
<evidence type="ECO:0000313" key="3">
    <source>
        <dbReference type="EMBL" id="QIO05184.1"/>
    </source>
</evidence>
<dbReference type="InterPro" id="IPR011528">
    <property type="entry name" value="NERD"/>
</dbReference>
<protein>
    <submittedName>
        <fullName evidence="3">NERD domain-containing protein</fullName>
    </submittedName>
</protein>
<keyword evidence="1" id="KW-0472">Membrane</keyword>
<accession>A0A6G8RTE5</accession>